<evidence type="ECO:0000256" key="1">
    <source>
        <dbReference type="SAM" id="MobiDB-lite"/>
    </source>
</evidence>
<dbReference type="SUPFAM" id="SSF47769">
    <property type="entry name" value="SAM/Pointed domain"/>
    <property type="match status" value="1"/>
</dbReference>
<feature type="compositionally biased region" description="Polar residues" evidence="1">
    <location>
        <begin position="149"/>
        <end position="161"/>
    </location>
</feature>
<dbReference type="InterPro" id="IPR001660">
    <property type="entry name" value="SAM"/>
</dbReference>
<sequence>MCIRKTIILKKLNIESLKESAKERLRLLIVKIKQKNNSQKEKLKTPLFILQVYLQVYLQDTAMETWSVDQVCGWLVEKNLGELVHRFQEEEVSGAALLALNDRMVQQLVKKIGHQAVLMDLIKKYKQKSQELKSPGETAPVMQAEDEQCSSPSSGGEQMPSSYPADNLDNGLIDHRVLKQRRNVRHILARNKALQWTKSYVLPEFPYDVKCMLAEQKCPDHSMRIRIIEFLQADMTKYLQGSLYPTTQQYNDVVNALLQAHPFLDEDGCGFFLWKRALKDRFKYVRRPIEDDEQVMRNKCKFGHRRGQTRKSLADIRFDEIKIVQIKEEAVCLDSEVDERINWFQQEYVKTEKDWREIDKRMSQTLEIRRKLIAGRTPLKDILKMFPFLQCPYQLFREFQLLTRTDIYKKTRHILESYSENILASLSLVDNPINIALQEKMKHHTDEDTLKYMKMTATCLLLPDAFGEDSSLFVVVNDKVQVSTPVLEVKNPFNMDVCEFSLYLEKERLTKVDDCVTALAALIASFHVFGIECPRRLSQTLTFLETLIFDAHSPYSPSMKEKEKEVGFQHTVT</sequence>
<protein>
    <submittedName>
        <fullName evidence="4">Sterile alpha motif domain-containing protein 3 isoform X1</fullName>
    </submittedName>
</protein>
<evidence type="ECO:0000259" key="2">
    <source>
        <dbReference type="PROSITE" id="PS50105"/>
    </source>
</evidence>
<proteinExistence type="predicted"/>
<dbReference type="PANTHER" id="PTHR47302:SF1">
    <property type="entry name" value="STERILE ALPHA MOTIF DOMAIN-CONTAINING PROTEIN 3"/>
    <property type="match status" value="1"/>
</dbReference>
<name>A0ABM4HPD1_ODOVR</name>
<dbReference type="PANTHER" id="PTHR47302">
    <property type="entry name" value="STERILE ALPHA MOTIF DOMAIN-CONTAINING PROTEIN 3"/>
    <property type="match status" value="1"/>
</dbReference>
<evidence type="ECO:0000313" key="3">
    <source>
        <dbReference type="Proteomes" id="UP001652640"/>
    </source>
</evidence>
<dbReference type="PROSITE" id="PS50105">
    <property type="entry name" value="SAM_DOMAIN"/>
    <property type="match status" value="1"/>
</dbReference>
<reference evidence="4" key="2">
    <citation type="submission" date="2025-08" db="UniProtKB">
        <authorList>
            <consortium name="RefSeq"/>
        </authorList>
    </citation>
    <scope>IDENTIFICATION</scope>
    <source>
        <tissue evidence="4">Tongue muscle</tissue>
    </source>
</reference>
<reference evidence="3" key="1">
    <citation type="journal article" date="2022" name="J. Hered.">
        <title>A De Novo Chromosome-Level Genome Assembly of the White-Tailed Deer, Odocoileus Virginianus.</title>
        <authorList>
            <person name="London E.W."/>
            <person name="Roca A.L."/>
            <person name="Novakofski J.E."/>
            <person name="Mateus-Pinilla N.E."/>
        </authorList>
    </citation>
    <scope>NUCLEOTIDE SEQUENCE [LARGE SCALE GENOMIC DNA]</scope>
</reference>
<gene>
    <name evidence="4" type="primary">SAMD3</name>
</gene>
<evidence type="ECO:0000313" key="4">
    <source>
        <dbReference type="RefSeq" id="XP_070317422.1"/>
    </source>
</evidence>
<keyword evidence="3" id="KW-1185">Reference proteome</keyword>
<dbReference type="GeneID" id="110140389"/>
<dbReference type="InterPro" id="IPR042812">
    <property type="entry name" value="SAMD3"/>
</dbReference>
<feature type="domain" description="SAM" evidence="2">
    <location>
        <begin position="66"/>
        <end position="113"/>
    </location>
</feature>
<accession>A0ABM4HPD1</accession>
<dbReference type="Gene3D" id="1.10.150.50">
    <property type="entry name" value="Transcription Factor, Ets-1"/>
    <property type="match status" value="1"/>
</dbReference>
<dbReference type="Pfam" id="PF00536">
    <property type="entry name" value="SAM_1"/>
    <property type="match status" value="1"/>
</dbReference>
<dbReference type="Proteomes" id="UP001652640">
    <property type="component" value="Chromosome 34"/>
</dbReference>
<dbReference type="InterPro" id="IPR013761">
    <property type="entry name" value="SAM/pointed_sf"/>
</dbReference>
<dbReference type="RefSeq" id="XP_070317422.1">
    <property type="nucleotide sequence ID" value="XM_070461321.1"/>
</dbReference>
<dbReference type="SMART" id="SM00454">
    <property type="entry name" value="SAM"/>
    <property type="match status" value="1"/>
</dbReference>
<feature type="region of interest" description="Disordered" evidence="1">
    <location>
        <begin position="132"/>
        <end position="162"/>
    </location>
</feature>
<organism evidence="3 4">
    <name type="scientific">Odocoileus virginianus</name>
    <name type="common">White-tailed deer</name>
    <dbReference type="NCBI Taxonomy" id="9874"/>
    <lineage>
        <taxon>Eukaryota</taxon>
        <taxon>Metazoa</taxon>
        <taxon>Chordata</taxon>
        <taxon>Craniata</taxon>
        <taxon>Vertebrata</taxon>
        <taxon>Euteleostomi</taxon>
        <taxon>Mammalia</taxon>
        <taxon>Eutheria</taxon>
        <taxon>Laurasiatheria</taxon>
        <taxon>Artiodactyla</taxon>
        <taxon>Ruminantia</taxon>
        <taxon>Pecora</taxon>
        <taxon>Cervidae</taxon>
        <taxon>Odocoileinae</taxon>
        <taxon>Odocoileus</taxon>
    </lineage>
</organism>